<keyword evidence="3" id="KW-1185">Reference proteome</keyword>
<dbReference type="EMBL" id="CP134146">
    <property type="protein sequence ID" value="WNC69946.1"/>
    <property type="molecule type" value="Genomic_DNA"/>
</dbReference>
<dbReference type="InterPro" id="IPR025048">
    <property type="entry name" value="DUF3987"/>
</dbReference>
<accession>A0ABY9TM58</accession>
<feature type="compositionally biased region" description="Polar residues" evidence="1">
    <location>
        <begin position="1"/>
        <end position="12"/>
    </location>
</feature>
<protein>
    <submittedName>
        <fullName evidence="2">YfjI family protein</fullName>
    </submittedName>
</protein>
<evidence type="ECO:0000256" key="1">
    <source>
        <dbReference type="SAM" id="MobiDB-lite"/>
    </source>
</evidence>
<proteinExistence type="predicted"/>
<evidence type="ECO:0000313" key="2">
    <source>
        <dbReference type="EMBL" id="WNC69946.1"/>
    </source>
</evidence>
<organism evidence="2 3">
    <name type="scientific">Thalassotalea nanhaiensis</name>
    <dbReference type="NCBI Taxonomy" id="3065648"/>
    <lineage>
        <taxon>Bacteria</taxon>
        <taxon>Pseudomonadati</taxon>
        <taxon>Pseudomonadota</taxon>
        <taxon>Gammaproteobacteria</taxon>
        <taxon>Alteromonadales</taxon>
        <taxon>Colwelliaceae</taxon>
        <taxon>Thalassotalea</taxon>
    </lineage>
</organism>
<sequence>MENVISENTSPSIEPRELPSSRPDVQPFDYDLLPKTIADFVRDTAARQQCPPDFIAVTALCGLSGVLGNKAYIYPKQNDNWKIIPNLWGTIVGRPSAMKSPAMKAALEPLKAIEKGYQELHEENLKLYETDSLVNELTLKEAKKKASAAIRKNDNNKANELIADANAQAIEPPELQCIVVVDTTYEKLGVLLDQNPNGLLLTRDELPGLLSRLMKEEYQTERAFYLECFDGDGTYKFERITRKSIVIEHCTLSLIGGIQPAKLAPLIRGAVSGVSDDGLIQRLQLAVWPDDNKSWKWLDQRPDEMAYQQYDALFNALLNYKPLNKVHRYTPEAQQFFIEWMEELQHKARHEDTPPTMESYMLKLPKSISAIALIFELVGRVDDSSVTEGDLQIGTVATTMALDWADYLISHANRIFSSDVYRTVEAAKLILKQRDKLKDVFKCREIQQKGWTGLADSKTISDALDILVDYNHIVEVQTAPGTAGGRPSTSYYWVTAKEL</sequence>
<dbReference type="Proteomes" id="UP001248581">
    <property type="component" value="Chromosome"/>
</dbReference>
<name>A0ABY9TM58_9GAMM</name>
<reference evidence="3" key="1">
    <citation type="submission" date="2023-09" db="EMBL/GenBank/DDBJ databases">
        <authorList>
            <person name="Li S."/>
            <person name="Li X."/>
            <person name="Zhang C."/>
            <person name="Zhao Z."/>
        </authorList>
    </citation>
    <scope>NUCLEOTIDE SEQUENCE [LARGE SCALE GENOMIC DNA]</scope>
    <source>
        <strain evidence="3">SQ345</strain>
    </source>
</reference>
<feature type="region of interest" description="Disordered" evidence="1">
    <location>
        <begin position="1"/>
        <end position="24"/>
    </location>
</feature>
<dbReference type="Pfam" id="PF13148">
    <property type="entry name" value="DUF3987"/>
    <property type="match status" value="1"/>
</dbReference>
<gene>
    <name evidence="2" type="ORF">RI845_07365</name>
</gene>
<evidence type="ECO:0000313" key="3">
    <source>
        <dbReference type="Proteomes" id="UP001248581"/>
    </source>
</evidence>
<dbReference type="RefSeq" id="WP_348389088.1">
    <property type="nucleotide sequence ID" value="NZ_CP134146.1"/>
</dbReference>